<sequence length="172" mass="18152">MSCEVRRPGVASWLSWLQAAEASAGPEEKASSASSADGPYGQMCFLEVPVSDPARAAAFYTAVLGWECAEAGMPSPTPGIKTVHFFNKGDLHGGFLAMEEGSHATTGNDAARPARMAVLPTFCVRDIVATVVEVERSGGRVHVPKTEIGGGMGFFCRIIDCEGNMVGIWAQE</sequence>
<dbReference type="CDD" id="cd07247">
    <property type="entry name" value="SgaA_N_like"/>
    <property type="match status" value="1"/>
</dbReference>
<dbReference type="AlphaFoldDB" id="A0A4U6XA38"/>
<gene>
    <name evidence="2" type="ORF">CTA1_7669</name>
</gene>
<dbReference type="PANTHER" id="PTHR33993">
    <property type="entry name" value="GLYOXALASE-RELATED"/>
    <property type="match status" value="1"/>
</dbReference>
<proteinExistence type="predicted"/>
<evidence type="ECO:0000313" key="3">
    <source>
        <dbReference type="Proteomes" id="UP000310108"/>
    </source>
</evidence>
<evidence type="ECO:0000313" key="2">
    <source>
        <dbReference type="EMBL" id="TKW50537.1"/>
    </source>
</evidence>
<reference evidence="2 3" key="1">
    <citation type="journal article" date="2019" name="PLoS ONE">
        <title>Comparative genome analysis indicates high evolutionary potential of pathogenicity genes in Colletotrichum tanaceti.</title>
        <authorList>
            <person name="Lelwala R.V."/>
            <person name="Korhonen P.K."/>
            <person name="Young N.D."/>
            <person name="Scott J.B."/>
            <person name="Ades P.A."/>
            <person name="Gasser R.B."/>
            <person name="Taylor P.W.J."/>
        </authorList>
    </citation>
    <scope>NUCLEOTIDE SEQUENCE [LARGE SCALE GENOMIC DNA]</scope>
    <source>
        <strain evidence="2">BRIP57314</strain>
    </source>
</reference>
<dbReference type="OrthoDB" id="447346at2759"/>
<accession>A0A4U6XA38</accession>
<dbReference type="Gene3D" id="3.10.180.10">
    <property type="entry name" value="2,3-Dihydroxybiphenyl 1,2-Dioxygenase, domain 1"/>
    <property type="match status" value="1"/>
</dbReference>
<dbReference type="Proteomes" id="UP000310108">
    <property type="component" value="Unassembled WGS sequence"/>
</dbReference>
<evidence type="ECO:0000259" key="1">
    <source>
        <dbReference type="Pfam" id="PF00903"/>
    </source>
</evidence>
<dbReference type="EMBL" id="PJEX01000386">
    <property type="protein sequence ID" value="TKW50537.1"/>
    <property type="molecule type" value="Genomic_DNA"/>
</dbReference>
<protein>
    <recommendedName>
        <fullName evidence="1">Glyoxalase/fosfomycin resistance/dioxygenase domain-containing protein</fullName>
    </recommendedName>
</protein>
<dbReference type="SUPFAM" id="SSF54593">
    <property type="entry name" value="Glyoxalase/Bleomycin resistance protein/Dihydroxybiphenyl dioxygenase"/>
    <property type="match status" value="1"/>
</dbReference>
<dbReference type="Pfam" id="PF00903">
    <property type="entry name" value="Glyoxalase"/>
    <property type="match status" value="1"/>
</dbReference>
<dbReference type="InterPro" id="IPR004360">
    <property type="entry name" value="Glyas_Fos-R_dOase_dom"/>
</dbReference>
<feature type="domain" description="Glyoxalase/fosfomycin resistance/dioxygenase" evidence="1">
    <location>
        <begin position="47"/>
        <end position="166"/>
    </location>
</feature>
<name>A0A4U6XA38_9PEZI</name>
<dbReference type="InterPro" id="IPR052164">
    <property type="entry name" value="Anthracycline_SecMetBiosynth"/>
</dbReference>
<organism evidence="2 3">
    <name type="scientific">Colletotrichum tanaceti</name>
    <dbReference type="NCBI Taxonomy" id="1306861"/>
    <lineage>
        <taxon>Eukaryota</taxon>
        <taxon>Fungi</taxon>
        <taxon>Dikarya</taxon>
        <taxon>Ascomycota</taxon>
        <taxon>Pezizomycotina</taxon>
        <taxon>Sordariomycetes</taxon>
        <taxon>Hypocreomycetidae</taxon>
        <taxon>Glomerellales</taxon>
        <taxon>Glomerellaceae</taxon>
        <taxon>Colletotrichum</taxon>
        <taxon>Colletotrichum destructivum species complex</taxon>
    </lineage>
</organism>
<keyword evidence="3" id="KW-1185">Reference proteome</keyword>
<dbReference type="InterPro" id="IPR029068">
    <property type="entry name" value="Glyas_Bleomycin-R_OHBP_Dase"/>
</dbReference>
<comment type="caution">
    <text evidence="2">The sequence shown here is derived from an EMBL/GenBank/DDBJ whole genome shotgun (WGS) entry which is preliminary data.</text>
</comment>